<dbReference type="Gene3D" id="1.20.5.170">
    <property type="match status" value="1"/>
</dbReference>
<dbReference type="OrthoDB" id="255837at2759"/>
<dbReference type="AlphaFoldDB" id="A0A9P6KZ41"/>
<dbReference type="InterPro" id="IPR010760">
    <property type="entry name" value="DNA-repair_Swi5"/>
</dbReference>
<reference evidence="4 5" key="1">
    <citation type="journal article" date="2020" name="Genome Biol. Evol.">
        <title>Comparative genomics of strictly vertically transmitted, feminizing microsporidia endosymbionts of amphipod crustaceans.</title>
        <authorList>
            <person name="Cormier A."/>
            <person name="Chebbi M.A."/>
            <person name="Giraud I."/>
            <person name="Wattier R."/>
            <person name="Teixeira M."/>
            <person name="Gilbert C."/>
            <person name="Rigaud T."/>
            <person name="Cordaux R."/>
        </authorList>
    </citation>
    <scope>NUCLEOTIDE SEQUENCE [LARGE SCALE GENOMIC DNA]</scope>
    <source>
        <strain evidence="4 5">Ou3-Ou53</strain>
    </source>
</reference>
<name>A0A9P6KZ41_9MICR</name>
<keyword evidence="2" id="KW-0227">DNA damage</keyword>
<evidence type="ECO:0000313" key="5">
    <source>
        <dbReference type="Proteomes" id="UP000740883"/>
    </source>
</evidence>
<organism evidence="4 5">
    <name type="scientific">Nosema granulosis</name>
    <dbReference type="NCBI Taxonomy" id="83296"/>
    <lineage>
        <taxon>Eukaryota</taxon>
        <taxon>Fungi</taxon>
        <taxon>Fungi incertae sedis</taxon>
        <taxon>Microsporidia</taxon>
        <taxon>Nosematidae</taxon>
        <taxon>Nosema</taxon>
    </lineage>
</organism>
<dbReference type="EMBL" id="SBJO01000092">
    <property type="protein sequence ID" value="KAF9763195.1"/>
    <property type="molecule type" value="Genomic_DNA"/>
</dbReference>
<dbReference type="Pfam" id="PF07061">
    <property type="entry name" value="Swi5"/>
    <property type="match status" value="1"/>
</dbReference>
<evidence type="ECO:0000256" key="1">
    <source>
        <dbReference type="ARBA" id="ARBA00008060"/>
    </source>
</evidence>
<keyword evidence="5" id="KW-1185">Reference proteome</keyword>
<evidence type="ECO:0000256" key="2">
    <source>
        <dbReference type="ARBA" id="ARBA00022763"/>
    </source>
</evidence>
<comment type="caution">
    <text evidence="4">The sequence shown here is derived from an EMBL/GenBank/DDBJ whole genome shotgun (WGS) entry which is preliminary data.</text>
</comment>
<accession>A0A9P6KZ41</accession>
<evidence type="ECO:0000256" key="3">
    <source>
        <dbReference type="ARBA" id="ARBA00023204"/>
    </source>
</evidence>
<comment type="similarity">
    <text evidence="1">Belongs to the SWI5/SAE3 family.</text>
</comment>
<evidence type="ECO:0000313" key="4">
    <source>
        <dbReference type="EMBL" id="KAF9763195.1"/>
    </source>
</evidence>
<gene>
    <name evidence="4" type="primary">SWI5</name>
    <name evidence="4" type="ORF">NGRA_1436</name>
</gene>
<dbReference type="GO" id="GO:0006281">
    <property type="term" value="P:DNA repair"/>
    <property type="evidence" value="ECO:0007669"/>
    <property type="project" value="UniProtKB-KW"/>
</dbReference>
<keyword evidence="3" id="KW-0234">DNA repair</keyword>
<protein>
    <submittedName>
        <fullName evidence="4">DNA repair protein SWI5 like protein</fullName>
    </submittedName>
</protein>
<dbReference type="Proteomes" id="UP000740883">
    <property type="component" value="Unassembled WGS sequence"/>
</dbReference>
<proteinExistence type="inferred from homology"/>
<sequence>MKIINDWATNKIIRRDKIQHFELLEERNCIKEVKDNYYCLVEPIEVCESIVLEEINLEIASTLNITDIDLEVKSFIKQLNEYNELKDIGETLVHKIAERKGLTSKQMFIEMEYEDLSIKYD</sequence>